<gene>
    <name evidence="1" type="ORF">PAXRUDRAFT_137456</name>
</gene>
<dbReference type="OrthoDB" id="3187773at2759"/>
<dbReference type="EMBL" id="KN824962">
    <property type="protein sequence ID" value="KIK96899.1"/>
    <property type="molecule type" value="Genomic_DNA"/>
</dbReference>
<evidence type="ECO:0000313" key="2">
    <source>
        <dbReference type="Proteomes" id="UP000054538"/>
    </source>
</evidence>
<name>A0A0D0E637_9AGAM</name>
<accession>A0A0D0E637</accession>
<feature type="non-terminal residue" evidence="1">
    <location>
        <position position="1"/>
    </location>
</feature>
<dbReference type="HOGENOM" id="CLU_006344_16_0_1"/>
<dbReference type="Proteomes" id="UP000054538">
    <property type="component" value="Unassembled WGS sequence"/>
</dbReference>
<reference evidence="1 2" key="1">
    <citation type="submission" date="2014-04" db="EMBL/GenBank/DDBJ databases">
        <authorList>
            <consortium name="DOE Joint Genome Institute"/>
            <person name="Kuo A."/>
            <person name="Kohler A."/>
            <person name="Jargeat P."/>
            <person name="Nagy L.G."/>
            <person name="Floudas D."/>
            <person name="Copeland A."/>
            <person name="Barry K.W."/>
            <person name="Cichocki N."/>
            <person name="Veneault-Fourrey C."/>
            <person name="LaButti K."/>
            <person name="Lindquist E.A."/>
            <person name="Lipzen A."/>
            <person name="Lundell T."/>
            <person name="Morin E."/>
            <person name="Murat C."/>
            <person name="Sun H."/>
            <person name="Tunlid A."/>
            <person name="Henrissat B."/>
            <person name="Grigoriev I.V."/>
            <person name="Hibbett D.S."/>
            <person name="Martin F."/>
            <person name="Nordberg H.P."/>
            <person name="Cantor M.N."/>
            <person name="Hua S.X."/>
        </authorList>
    </citation>
    <scope>NUCLEOTIDE SEQUENCE [LARGE SCALE GENOMIC DNA]</scope>
    <source>
        <strain evidence="1 2">Ve08.2h10</strain>
    </source>
</reference>
<protein>
    <submittedName>
        <fullName evidence="1">Uncharacterized protein</fullName>
    </submittedName>
</protein>
<dbReference type="AlphaFoldDB" id="A0A0D0E637"/>
<evidence type="ECO:0000313" key="1">
    <source>
        <dbReference type="EMBL" id="KIK96899.1"/>
    </source>
</evidence>
<sequence length="105" mass="12189">VLCLFSLPFFSKTFPCALVHWYKHIVSWPDNTTWLWMVHSSFEDDRLCKLSVIHLDSIFCAVHLLPILGNSDSIHPVVNLHNSLDAFKGYYVNKFAEHHSFENLS</sequence>
<proteinExistence type="predicted"/>
<organism evidence="1 2">
    <name type="scientific">Paxillus rubicundulus Ve08.2h10</name>
    <dbReference type="NCBI Taxonomy" id="930991"/>
    <lineage>
        <taxon>Eukaryota</taxon>
        <taxon>Fungi</taxon>
        <taxon>Dikarya</taxon>
        <taxon>Basidiomycota</taxon>
        <taxon>Agaricomycotina</taxon>
        <taxon>Agaricomycetes</taxon>
        <taxon>Agaricomycetidae</taxon>
        <taxon>Boletales</taxon>
        <taxon>Paxilineae</taxon>
        <taxon>Paxillaceae</taxon>
        <taxon>Paxillus</taxon>
    </lineage>
</organism>
<reference evidence="2" key="2">
    <citation type="submission" date="2015-01" db="EMBL/GenBank/DDBJ databases">
        <title>Evolutionary Origins and Diversification of the Mycorrhizal Mutualists.</title>
        <authorList>
            <consortium name="DOE Joint Genome Institute"/>
            <consortium name="Mycorrhizal Genomics Consortium"/>
            <person name="Kohler A."/>
            <person name="Kuo A."/>
            <person name="Nagy L.G."/>
            <person name="Floudas D."/>
            <person name="Copeland A."/>
            <person name="Barry K.W."/>
            <person name="Cichocki N."/>
            <person name="Veneault-Fourrey C."/>
            <person name="LaButti K."/>
            <person name="Lindquist E.A."/>
            <person name="Lipzen A."/>
            <person name="Lundell T."/>
            <person name="Morin E."/>
            <person name="Murat C."/>
            <person name="Riley R."/>
            <person name="Ohm R."/>
            <person name="Sun H."/>
            <person name="Tunlid A."/>
            <person name="Henrissat B."/>
            <person name="Grigoriev I.V."/>
            <person name="Hibbett D.S."/>
            <person name="Martin F."/>
        </authorList>
    </citation>
    <scope>NUCLEOTIDE SEQUENCE [LARGE SCALE GENOMIC DNA]</scope>
    <source>
        <strain evidence="2">Ve08.2h10</strain>
    </source>
</reference>
<keyword evidence="2" id="KW-1185">Reference proteome</keyword>
<dbReference type="InParanoid" id="A0A0D0E637"/>
<dbReference type="STRING" id="930991.A0A0D0E637"/>